<organism evidence="3 4">
    <name type="scientific">Berkelbacteria bacterium GW2011_GWB1_38_5</name>
    <dbReference type="NCBI Taxonomy" id="1618336"/>
    <lineage>
        <taxon>Bacteria</taxon>
        <taxon>Candidatus Berkelbacteria</taxon>
    </lineage>
</organism>
<dbReference type="STRING" id="1618336.US94_C0010G0010"/>
<protein>
    <recommendedName>
        <fullName evidence="5">DUF349 domain-containing protein</fullName>
    </recommendedName>
</protein>
<evidence type="ECO:0000313" key="3">
    <source>
        <dbReference type="EMBL" id="KKQ74234.1"/>
    </source>
</evidence>
<evidence type="ECO:0008006" key="5">
    <source>
        <dbReference type="Google" id="ProtNLM"/>
    </source>
</evidence>
<reference evidence="3 4" key="1">
    <citation type="journal article" date="2015" name="Nature">
        <title>rRNA introns, odd ribosomes, and small enigmatic genomes across a large radiation of phyla.</title>
        <authorList>
            <person name="Brown C.T."/>
            <person name="Hug L.A."/>
            <person name="Thomas B.C."/>
            <person name="Sharon I."/>
            <person name="Castelle C.J."/>
            <person name="Singh A."/>
            <person name="Wilkins M.J."/>
            <person name="Williams K.H."/>
            <person name="Banfield J.F."/>
        </authorList>
    </citation>
    <scope>NUCLEOTIDE SEQUENCE [LARGE SCALE GENOMIC DNA]</scope>
</reference>
<evidence type="ECO:0000256" key="2">
    <source>
        <dbReference type="SAM" id="MobiDB-lite"/>
    </source>
</evidence>
<gene>
    <name evidence="3" type="ORF">US94_C0010G0010</name>
</gene>
<keyword evidence="1" id="KW-0175">Coiled coil</keyword>
<accession>A0A0G0MKK4</accession>
<dbReference type="Proteomes" id="UP000034498">
    <property type="component" value="Unassembled WGS sequence"/>
</dbReference>
<comment type="caution">
    <text evidence="3">The sequence shown here is derived from an EMBL/GenBank/DDBJ whole genome shotgun (WGS) entry which is preliminary data.</text>
</comment>
<sequence length="106" mass="12225">MTVKNHVSTTPKPHEATTESLINEASTEILRDFALLASRRKQELKSEVDGLEKRIAFVSRAPSTEAASLREMENELALKKKLRQEWNDIYDKVAQRWRTMTGRDPK</sequence>
<feature type="compositionally biased region" description="Polar residues" evidence="2">
    <location>
        <begin position="1"/>
        <end position="11"/>
    </location>
</feature>
<evidence type="ECO:0000256" key="1">
    <source>
        <dbReference type="SAM" id="Coils"/>
    </source>
</evidence>
<dbReference type="AlphaFoldDB" id="A0A0G0MKK4"/>
<feature type="region of interest" description="Disordered" evidence="2">
    <location>
        <begin position="1"/>
        <end position="20"/>
    </location>
</feature>
<evidence type="ECO:0000313" key="4">
    <source>
        <dbReference type="Proteomes" id="UP000034498"/>
    </source>
</evidence>
<proteinExistence type="predicted"/>
<name>A0A0G0MKK4_9BACT</name>
<dbReference type="EMBL" id="LBUX01000010">
    <property type="protein sequence ID" value="KKQ74234.1"/>
    <property type="molecule type" value="Genomic_DNA"/>
</dbReference>
<feature type="coiled-coil region" evidence="1">
    <location>
        <begin position="34"/>
        <end position="89"/>
    </location>
</feature>